<organism evidence="4 5">
    <name type="scientific">Rhizophagus irregularis</name>
    <dbReference type="NCBI Taxonomy" id="588596"/>
    <lineage>
        <taxon>Eukaryota</taxon>
        <taxon>Fungi</taxon>
        <taxon>Fungi incertae sedis</taxon>
        <taxon>Mucoromycota</taxon>
        <taxon>Glomeromycotina</taxon>
        <taxon>Glomeromycetes</taxon>
        <taxon>Glomerales</taxon>
        <taxon>Glomeraceae</taxon>
        <taxon>Rhizophagus</taxon>
    </lineage>
</organism>
<feature type="signal peptide" evidence="2">
    <location>
        <begin position="1"/>
        <end position="16"/>
    </location>
</feature>
<reference evidence="4 5" key="4">
    <citation type="submission" date="2017-10" db="EMBL/GenBank/DDBJ databases">
        <title>Genome analyses suggest a sexual origin of heterokaryosis in a supposedly ancient asexual fungus.</title>
        <authorList>
            <person name="Corradi N."/>
            <person name="Sedzielewska K."/>
            <person name="Noel J."/>
            <person name="Charron P."/>
            <person name="Farinelli L."/>
            <person name="Marton T."/>
            <person name="Kruger M."/>
            <person name="Pelin A."/>
            <person name="Brachmann A."/>
            <person name="Corradi N."/>
        </authorList>
    </citation>
    <scope>NUCLEOTIDE SEQUENCE [LARGE SCALE GENOMIC DNA]</scope>
    <source>
        <strain evidence="4 5">A1</strain>
    </source>
</reference>
<feature type="non-terminal residue" evidence="4">
    <location>
        <position position="235"/>
    </location>
</feature>
<dbReference type="EMBL" id="LLXH01003089">
    <property type="protein sequence ID" value="PKC54650.1"/>
    <property type="molecule type" value="Genomic_DNA"/>
</dbReference>
<reference evidence="3 6" key="1">
    <citation type="submission" date="2016-04" db="EMBL/GenBank/DDBJ databases">
        <title>Genome analyses suggest a sexual origin of heterokaryosis in a supposedly ancient asexual fungus.</title>
        <authorList>
            <person name="Ropars J."/>
            <person name="Sedzielewska K."/>
            <person name="Noel J."/>
            <person name="Charron P."/>
            <person name="Farinelli L."/>
            <person name="Marton T."/>
            <person name="Kruger M."/>
            <person name="Pelin A."/>
            <person name="Brachmann A."/>
            <person name="Corradi N."/>
        </authorList>
    </citation>
    <scope>NUCLEOTIDE SEQUENCE [LARGE SCALE GENOMIC DNA]</scope>
    <source>
        <strain evidence="3 6">A5</strain>
    </source>
</reference>
<evidence type="ECO:0000256" key="1">
    <source>
        <dbReference type="SAM" id="MobiDB-lite"/>
    </source>
</evidence>
<comment type="caution">
    <text evidence="4">The sequence shown here is derived from an EMBL/GenBank/DDBJ whole genome shotgun (WGS) entry which is preliminary data.</text>
</comment>
<name>A0A2I1FHK0_9GLOM</name>
<dbReference type="VEuPathDB" id="FungiDB:RhiirA1_386211"/>
<dbReference type="Proteomes" id="UP000232688">
    <property type="component" value="Unassembled WGS sequence"/>
</dbReference>
<evidence type="ECO:0000256" key="2">
    <source>
        <dbReference type="SAM" id="SignalP"/>
    </source>
</evidence>
<evidence type="ECO:0000313" key="4">
    <source>
        <dbReference type="EMBL" id="PKC54650.1"/>
    </source>
</evidence>
<dbReference type="OrthoDB" id="2473576at2759"/>
<protein>
    <submittedName>
        <fullName evidence="4">Uncharacterized protein</fullName>
    </submittedName>
</protein>
<feature type="region of interest" description="Disordered" evidence="1">
    <location>
        <begin position="168"/>
        <end position="191"/>
    </location>
</feature>
<dbReference type="EMBL" id="LLXJ01003939">
    <property type="protein sequence ID" value="PKB96385.1"/>
    <property type="molecule type" value="Genomic_DNA"/>
</dbReference>
<reference evidence="4 5" key="3">
    <citation type="submission" date="2017-10" db="EMBL/GenBank/DDBJ databases">
        <title>Extensive intraspecific genome diversity in a model arbuscular mycorrhizal fungus.</title>
        <authorList>
            <person name="Chen E.C.H."/>
            <person name="Morin E."/>
            <person name="Baudet D."/>
            <person name="Noel J."/>
            <person name="Ndikumana S."/>
            <person name="Charron P."/>
            <person name="St-Onge C."/>
            <person name="Giorgi J."/>
            <person name="Grigoriev I.V."/>
            <person name="Roux C."/>
            <person name="Martin F.M."/>
            <person name="Corradi N."/>
        </authorList>
    </citation>
    <scope>NUCLEOTIDE SEQUENCE [LARGE SCALE GENOMIC DNA]</scope>
    <source>
        <strain evidence="4 5">A1</strain>
    </source>
</reference>
<gene>
    <name evidence="4" type="ORF">RhiirA1_386211</name>
    <name evidence="3" type="ORF">RhiirA5_318971</name>
</gene>
<keyword evidence="2" id="KW-0732">Signal</keyword>
<dbReference type="Proteomes" id="UP000232722">
    <property type="component" value="Unassembled WGS sequence"/>
</dbReference>
<evidence type="ECO:0000313" key="3">
    <source>
        <dbReference type="EMBL" id="PKB96385.1"/>
    </source>
</evidence>
<feature type="compositionally biased region" description="Basic and acidic residues" evidence="1">
    <location>
        <begin position="172"/>
        <end position="191"/>
    </location>
</feature>
<dbReference type="AlphaFoldDB" id="A0A2I1FHK0"/>
<accession>A0A2I1FHK0</accession>
<feature type="chain" id="PRO_5014136388" evidence="2">
    <location>
        <begin position="17"/>
        <end position="235"/>
    </location>
</feature>
<sequence>MFRILSTSAFLTVTRSFLLTVSAGLHSSSTKIWYTFKGTVWNPSTQPLPPTLNYYAIPMVAIYSSDFIPLLLEYIKTILSSSSHTSPVFNFIIEAQLKAGAIRTVGHGLRVDSSTNFEELEHLITGYIEGFETQSGTPEERQPEEVVSSLVKVFDRSNAPNVNWENPLELPKGFKEPEAPKTRPSRKNTEEKLSVINSQINTLQTTILTSQAESTKQIVEAIKSNQSSPNPSLLS</sequence>
<evidence type="ECO:0000313" key="6">
    <source>
        <dbReference type="Proteomes" id="UP000232722"/>
    </source>
</evidence>
<reference evidence="3 6" key="2">
    <citation type="submission" date="2017-09" db="EMBL/GenBank/DDBJ databases">
        <title>Extensive intraspecific genome diversity in a model arbuscular mycorrhizal fungus.</title>
        <authorList>
            <person name="Chen E.C."/>
            <person name="Morin E."/>
            <person name="Beaudet D."/>
            <person name="Noel J."/>
            <person name="Ndikumana S."/>
            <person name="Charron P."/>
            <person name="St-Onge C."/>
            <person name="Giorgi J."/>
            <person name="Grigoriev I.V."/>
            <person name="Roux C."/>
            <person name="Martin F.M."/>
            <person name="Corradi N."/>
        </authorList>
    </citation>
    <scope>NUCLEOTIDE SEQUENCE [LARGE SCALE GENOMIC DNA]</scope>
    <source>
        <strain evidence="3 6">A5</strain>
    </source>
</reference>
<evidence type="ECO:0000313" key="5">
    <source>
        <dbReference type="Proteomes" id="UP000232688"/>
    </source>
</evidence>
<proteinExistence type="predicted"/>